<dbReference type="PANTHER" id="PTHR24305">
    <property type="entry name" value="CYTOCHROME P450"/>
    <property type="match status" value="1"/>
</dbReference>
<keyword evidence="3 4" id="KW-0408">Iron</keyword>
<keyword evidence="6" id="KW-1185">Reference proteome</keyword>
<dbReference type="Gene3D" id="1.10.630.10">
    <property type="entry name" value="Cytochrome P450"/>
    <property type="match status" value="1"/>
</dbReference>
<comment type="cofactor">
    <cofactor evidence="1 3">
        <name>heme</name>
        <dbReference type="ChEBI" id="CHEBI:30413"/>
    </cofactor>
</comment>
<reference evidence="5 6" key="1">
    <citation type="submission" date="2017-08" db="EMBL/GenBank/DDBJ databases">
        <title>Identification and genetic characteristics of simultaneous BTEX- and naphthalene-degrading Paraburkholderia sp. BN5 isolated from petroleum-contaminated soil.</title>
        <authorList>
            <person name="Lee Y."/>
            <person name="Jeon C.O."/>
        </authorList>
    </citation>
    <scope>NUCLEOTIDE SEQUENCE [LARGE SCALE GENOMIC DNA]</scope>
    <source>
        <strain evidence="5 6">BN5</strain>
    </source>
</reference>
<dbReference type="InterPro" id="IPR017972">
    <property type="entry name" value="Cyt_P450_CS"/>
</dbReference>
<evidence type="ECO:0000313" key="5">
    <source>
        <dbReference type="EMBL" id="ASW02334.1"/>
    </source>
</evidence>
<evidence type="ECO:0000256" key="1">
    <source>
        <dbReference type="ARBA" id="ARBA00001971"/>
    </source>
</evidence>
<evidence type="ECO:0000256" key="2">
    <source>
        <dbReference type="ARBA" id="ARBA00010617"/>
    </source>
</evidence>
<dbReference type="SUPFAM" id="SSF48264">
    <property type="entry name" value="Cytochrome P450"/>
    <property type="match status" value="1"/>
</dbReference>
<dbReference type="InterPro" id="IPR001128">
    <property type="entry name" value="Cyt_P450"/>
</dbReference>
<keyword evidence="3 4" id="KW-0349">Heme</keyword>
<proteinExistence type="inferred from homology"/>
<dbReference type="CDD" id="cd11083">
    <property type="entry name" value="CYP_unk"/>
    <property type="match status" value="1"/>
</dbReference>
<evidence type="ECO:0000256" key="4">
    <source>
        <dbReference type="RuleBase" id="RU000461"/>
    </source>
</evidence>
<keyword evidence="4" id="KW-0560">Oxidoreductase</keyword>
<keyword evidence="4" id="KW-0503">Monooxygenase</keyword>
<accession>A0A248VTH9</accession>
<dbReference type="GO" id="GO:0020037">
    <property type="term" value="F:heme binding"/>
    <property type="evidence" value="ECO:0007669"/>
    <property type="project" value="InterPro"/>
</dbReference>
<dbReference type="PROSITE" id="PS00086">
    <property type="entry name" value="CYTOCHROME_P450"/>
    <property type="match status" value="1"/>
</dbReference>
<dbReference type="InterPro" id="IPR036396">
    <property type="entry name" value="Cyt_P450_sf"/>
</dbReference>
<dbReference type="KEGG" id="parb:CJU94_29980"/>
<evidence type="ECO:0000313" key="6">
    <source>
        <dbReference type="Proteomes" id="UP000215158"/>
    </source>
</evidence>
<dbReference type="PRINTS" id="PR00385">
    <property type="entry name" value="P450"/>
</dbReference>
<dbReference type="PRINTS" id="PR00463">
    <property type="entry name" value="EP450I"/>
</dbReference>
<dbReference type="InterPro" id="IPR002401">
    <property type="entry name" value="Cyt_P450_E_grp-I"/>
</dbReference>
<evidence type="ECO:0000256" key="3">
    <source>
        <dbReference type="PIRSR" id="PIRSR602401-1"/>
    </source>
</evidence>
<dbReference type="OrthoDB" id="9764248at2"/>
<dbReference type="AlphaFoldDB" id="A0A248VTH9"/>
<dbReference type="PANTHER" id="PTHR24305:SF166">
    <property type="entry name" value="CYTOCHROME P450 12A4, MITOCHONDRIAL-RELATED"/>
    <property type="match status" value="1"/>
</dbReference>
<dbReference type="GO" id="GO:0004497">
    <property type="term" value="F:monooxygenase activity"/>
    <property type="evidence" value="ECO:0007669"/>
    <property type="project" value="UniProtKB-KW"/>
</dbReference>
<keyword evidence="3 4" id="KW-0479">Metal-binding</keyword>
<sequence length="475" mass="54061">MDTVSSSHIRYRQVSDLPCPRGLPFFGNLHQLPPTRLHLVLEQWARELGSPFRFQICRMPVTVWTDPELCQTIMRERPHRYRRYASIESVLEEIGSNGLFSAEGAAWAPQRKLIMHSLSIPHIKAFYPSLKAITERLYLRWQRAAARGEVVEMTEDLKRYTVDVTSALAFGEDPRTLEQDRGVIQEHLALIFPMLMNRINAPFPYWRYVRLPRDRALDRSLIEVHRYVRNMMSRARERMRDEPSESPRHLLEAMLTMRDAPQSDLTDDQVAANVLTLLLAGEDTTANSIAWTLLYVAADSALQQRLFDSSRGVLGSAPVCPDFASLKQLDLFEAVCTETGRLRPVAAVNSFEPLEDVCLADILLPAGTKMFFLNRPATIDARNFSNPLQFDPDRWLHDGSRARTTHDSRAYLQFGAGPRVCPGRYLAAVEMRLVLSMLMANFSIRMAVDPDTIREVTAFTMVPSAMPVRLSTRAT</sequence>
<dbReference type="GO" id="GO:0016705">
    <property type="term" value="F:oxidoreductase activity, acting on paired donors, with incorporation or reduction of molecular oxygen"/>
    <property type="evidence" value="ECO:0007669"/>
    <property type="project" value="InterPro"/>
</dbReference>
<dbReference type="Proteomes" id="UP000215158">
    <property type="component" value="Chromosome 2"/>
</dbReference>
<dbReference type="Pfam" id="PF00067">
    <property type="entry name" value="p450"/>
    <property type="match status" value="1"/>
</dbReference>
<protein>
    <submittedName>
        <fullName evidence="5">Cytochrome P450</fullName>
    </submittedName>
</protein>
<comment type="similarity">
    <text evidence="2 4">Belongs to the cytochrome P450 family.</text>
</comment>
<name>A0A248VTH9_9BURK</name>
<dbReference type="GO" id="GO:0005506">
    <property type="term" value="F:iron ion binding"/>
    <property type="evidence" value="ECO:0007669"/>
    <property type="project" value="InterPro"/>
</dbReference>
<organism evidence="5 6">
    <name type="scientific">Paraburkholderia aromaticivorans</name>
    <dbReference type="NCBI Taxonomy" id="2026199"/>
    <lineage>
        <taxon>Bacteria</taxon>
        <taxon>Pseudomonadati</taxon>
        <taxon>Pseudomonadota</taxon>
        <taxon>Betaproteobacteria</taxon>
        <taxon>Burkholderiales</taxon>
        <taxon>Burkholderiaceae</taxon>
        <taxon>Paraburkholderia</taxon>
    </lineage>
</organism>
<dbReference type="EMBL" id="CP022990">
    <property type="protein sequence ID" value="ASW02334.1"/>
    <property type="molecule type" value="Genomic_DNA"/>
</dbReference>
<feature type="binding site" description="axial binding residue" evidence="3">
    <location>
        <position position="421"/>
    </location>
    <ligand>
        <name>heme</name>
        <dbReference type="ChEBI" id="CHEBI:30413"/>
    </ligand>
    <ligandPart>
        <name>Fe</name>
        <dbReference type="ChEBI" id="CHEBI:18248"/>
    </ligandPart>
</feature>
<gene>
    <name evidence="5" type="ORF">CJU94_29980</name>
</gene>
<dbReference type="InterPro" id="IPR050121">
    <property type="entry name" value="Cytochrome_P450_monoxygenase"/>
</dbReference>
<dbReference type="RefSeq" id="WP_095422201.1">
    <property type="nucleotide sequence ID" value="NZ_CP022990.1"/>
</dbReference>